<evidence type="ECO:0000313" key="2">
    <source>
        <dbReference type="EMBL" id="CUS52355.1"/>
    </source>
</evidence>
<dbReference type="SUPFAM" id="SSF52009">
    <property type="entry name" value="Phosphohistidine domain"/>
    <property type="match status" value="1"/>
</dbReference>
<protein>
    <submittedName>
        <fullName evidence="2">Phosphoenolpyruvate synthase</fullName>
        <ecNumber evidence="2">2.7.9.2</ecNumber>
    </submittedName>
</protein>
<feature type="domain" description="PEP-utilising enzyme mobile" evidence="1">
    <location>
        <begin position="497"/>
        <end position="567"/>
    </location>
</feature>
<dbReference type="InterPro" id="IPR036637">
    <property type="entry name" value="Phosphohistidine_dom_sf"/>
</dbReference>
<reference evidence="2" key="1">
    <citation type="submission" date="2015-10" db="EMBL/GenBank/DDBJ databases">
        <authorList>
            <person name="Gilbert D.G."/>
        </authorList>
    </citation>
    <scope>NUCLEOTIDE SEQUENCE</scope>
</reference>
<sequence>MIETISAEELARDPGYPGMVPGHVAQTVYYAPFKKLTEADLEGFWVLEYRWPNGCTPYGLMFCELALTWAMQYASHHSPLPPTNGYDMRVAGTHLFGSELALDSAAILEARDQRLAQRLPQFVDDFDRIWTQEIDALMVANRLIESYETSGRSPEEMGDYLVYTREHVRWSWERHFELMYLLLINHAGFYDLCTELSIPHADVATFLQGYDSRISQGDRALWQMVDLVREKDLAQWFTSTQTYSDLLRRMRTAGGEAAHWTDAFDQFLDEWGWRTETVADPLSPSWIEDPAPVLQSIGTYLGSGERPDFDAKRKAAEDDRENALEAARSRLSRAEQREFDQTLDSCRKANFLWWNEDHNFYIDYRTAIPMRKAALGLGQALDLENPEDTVFCFYPELLALARGETRWNELSTQVGERKDYYWSWRGRRHQIPKFLGVPPESLSDPILTELDGFTPAFLETLKTQGSATTLNGMPASRGSATGPARVLQGADDIHQIQAGEILVCEGTTPSWTPAFTKIAGCLTDQGGTLSHAAIVGREYGIPCVVAMGNATARIKTGDTLALDGTTGTVTILQRAQG</sequence>
<accession>A0A160TTL6</accession>
<name>A0A160TTL6_9ZZZZ</name>
<dbReference type="EC" id="2.7.9.2" evidence="2"/>
<proteinExistence type="predicted"/>
<dbReference type="Gene3D" id="3.50.30.10">
    <property type="entry name" value="Phosphohistidine domain"/>
    <property type="match status" value="1"/>
</dbReference>
<dbReference type="Pfam" id="PF00391">
    <property type="entry name" value="PEP-utilizers"/>
    <property type="match status" value="1"/>
</dbReference>
<dbReference type="EMBL" id="CZRL01000082">
    <property type="protein sequence ID" value="CUS52355.1"/>
    <property type="molecule type" value="Genomic_DNA"/>
</dbReference>
<keyword evidence="2" id="KW-0808">Transferase</keyword>
<gene>
    <name evidence="2" type="ORF">MGWOODY_XGa2532</name>
</gene>
<dbReference type="AlphaFoldDB" id="A0A160TTL6"/>
<dbReference type="InterPro" id="IPR008279">
    <property type="entry name" value="PEP-util_enz_mobile_dom"/>
</dbReference>
<organism evidence="2">
    <name type="scientific">hydrothermal vent metagenome</name>
    <dbReference type="NCBI Taxonomy" id="652676"/>
    <lineage>
        <taxon>unclassified sequences</taxon>
        <taxon>metagenomes</taxon>
        <taxon>ecological metagenomes</taxon>
    </lineage>
</organism>
<evidence type="ECO:0000259" key="1">
    <source>
        <dbReference type="Pfam" id="PF00391"/>
    </source>
</evidence>
<keyword evidence="2" id="KW-0670">Pyruvate</keyword>
<dbReference type="InterPro" id="IPR051549">
    <property type="entry name" value="PEP_Utilizing_Enz"/>
</dbReference>
<dbReference type="PANTHER" id="PTHR43615">
    <property type="entry name" value="PHOSPHOENOLPYRUVATE SYNTHASE-RELATED"/>
    <property type="match status" value="1"/>
</dbReference>
<dbReference type="PANTHER" id="PTHR43615:SF1">
    <property type="entry name" value="PPDK_N DOMAIN-CONTAINING PROTEIN"/>
    <property type="match status" value="1"/>
</dbReference>
<dbReference type="GO" id="GO:0008986">
    <property type="term" value="F:pyruvate, water dikinase activity"/>
    <property type="evidence" value="ECO:0007669"/>
    <property type="project" value="UniProtKB-EC"/>
</dbReference>